<organism evidence="3 4">
    <name type="scientific">Tunturiibacter gelidiferens</name>
    <dbReference type="NCBI Taxonomy" id="3069689"/>
    <lineage>
        <taxon>Bacteria</taxon>
        <taxon>Pseudomonadati</taxon>
        <taxon>Acidobacteriota</taxon>
        <taxon>Terriglobia</taxon>
        <taxon>Terriglobales</taxon>
        <taxon>Acidobacteriaceae</taxon>
        <taxon>Tunturiibacter</taxon>
    </lineage>
</organism>
<gene>
    <name evidence="3" type="ORF">HDF14_003326</name>
</gene>
<evidence type="ECO:0000256" key="1">
    <source>
        <dbReference type="SAM" id="MobiDB-lite"/>
    </source>
</evidence>
<accession>A0A9X0QGA0</accession>
<evidence type="ECO:0000313" key="3">
    <source>
        <dbReference type="EMBL" id="MBB5329704.1"/>
    </source>
</evidence>
<keyword evidence="2" id="KW-0472">Membrane</keyword>
<dbReference type="Proteomes" id="UP000535182">
    <property type="component" value="Unassembled WGS sequence"/>
</dbReference>
<name>A0A9X0QGA0_9BACT</name>
<feature type="transmembrane region" description="Helical" evidence="2">
    <location>
        <begin position="12"/>
        <end position="32"/>
    </location>
</feature>
<dbReference type="RefSeq" id="WP_183978429.1">
    <property type="nucleotide sequence ID" value="NZ_JACHEB010000007.1"/>
</dbReference>
<feature type="compositionally biased region" description="Basic and acidic residues" evidence="1">
    <location>
        <begin position="153"/>
        <end position="166"/>
    </location>
</feature>
<proteinExistence type="predicted"/>
<dbReference type="EMBL" id="JACHEB010000007">
    <property type="protein sequence ID" value="MBB5329704.1"/>
    <property type="molecule type" value="Genomic_DNA"/>
</dbReference>
<sequence>MSNRMIVLSRRLGRFAGGFSFATVAFFSIGLYEAANTKGQVVFLFAGLFFVCLFASFVLWVAHGFAWAMIPEKPPEAKKPEEALKPAYAMKPAEELRPAEVMRPAEAMRPTEVMKAAEEMKPTEVMKAAEEMKPAEPMKAAEPMKPAEPAMKAAEEKKPAEEKVIVSEDPPDAIYTITGRRVY</sequence>
<protein>
    <submittedName>
        <fullName evidence="3">Cytoskeletal protein RodZ</fullName>
    </submittedName>
</protein>
<keyword evidence="2" id="KW-1133">Transmembrane helix</keyword>
<dbReference type="AlphaFoldDB" id="A0A9X0QGA0"/>
<keyword evidence="4" id="KW-1185">Reference proteome</keyword>
<feature type="region of interest" description="Disordered" evidence="1">
    <location>
        <begin position="130"/>
        <end position="167"/>
    </location>
</feature>
<feature type="transmembrane region" description="Helical" evidence="2">
    <location>
        <begin position="44"/>
        <end position="70"/>
    </location>
</feature>
<feature type="compositionally biased region" description="Low complexity" evidence="1">
    <location>
        <begin position="137"/>
        <end position="152"/>
    </location>
</feature>
<evidence type="ECO:0000256" key="2">
    <source>
        <dbReference type="SAM" id="Phobius"/>
    </source>
</evidence>
<evidence type="ECO:0000313" key="4">
    <source>
        <dbReference type="Proteomes" id="UP000535182"/>
    </source>
</evidence>
<keyword evidence="2" id="KW-0812">Transmembrane</keyword>
<comment type="caution">
    <text evidence="3">The sequence shown here is derived from an EMBL/GenBank/DDBJ whole genome shotgun (WGS) entry which is preliminary data.</text>
</comment>
<reference evidence="3 4" key="1">
    <citation type="submission" date="2020-08" db="EMBL/GenBank/DDBJ databases">
        <title>Genomic Encyclopedia of Type Strains, Phase IV (KMG-V): Genome sequencing to study the core and pangenomes of soil and plant-associated prokaryotes.</title>
        <authorList>
            <person name="Whitman W."/>
        </authorList>
    </citation>
    <scope>NUCLEOTIDE SEQUENCE [LARGE SCALE GENOMIC DNA]</scope>
    <source>
        <strain evidence="3 4">X5P2</strain>
    </source>
</reference>